<feature type="non-terminal residue" evidence="3">
    <location>
        <position position="1"/>
    </location>
</feature>
<dbReference type="SUPFAM" id="SSF55781">
    <property type="entry name" value="GAF domain-like"/>
    <property type="match status" value="1"/>
</dbReference>
<dbReference type="RefSeq" id="WP_290343728.1">
    <property type="nucleotide sequence ID" value="NZ_JAUHGV010000124.1"/>
</dbReference>
<dbReference type="Pfam" id="PF01614">
    <property type="entry name" value="IclR_C"/>
    <property type="match status" value="1"/>
</dbReference>
<dbReference type="AlphaFoldDB" id="A0AAJ1RAA4"/>
<name>A0AAJ1RAA4_9FLAO</name>
<dbReference type="Gene3D" id="3.30.450.40">
    <property type="match status" value="1"/>
</dbReference>
<dbReference type="InterPro" id="IPR014757">
    <property type="entry name" value="Tscrpt_reg_IclR_C"/>
</dbReference>
<feature type="domain" description="IclR-ED" evidence="2">
    <location>
        <begin position="1"/>
        <end position="99"/>
    </location>
</feature>
<feature type="non-terminal residue" evidence="3">
    <location>
        <position position="99"/>
    </location>
</feature>
<feature type="region of interest" description="Disordered" evidence="1">
    <location>
        <begin position="1"/>
        <end position="21"/>
    </location>
</feature>
<dbReference type="EMBL" id="JAUHGV010000124">
    <property type="protein sequence ID" value="MDN4015192.1"/>
    <property type="molecule type" value="Genomic_DNA"/>
</dbReference>
<evidence type="ECO:0000313" key="3">
    <source>
        <dbReference type="EMBL" id="MDN4015192.1"/>
    </source>
</evidence>
<dbReference type="GO" id="GO:0003700">
    <property type="term" value="F:DNA-binding transcription factor activity"/>
    <property type="evidence" value="ECO:0007669"/>
    <property type="project" value="TreeGrafter"/>
</dbReference>
<dbReference type="PANTHER" id="PTHR30136">
    <property type="entry name" value="HELIX-TURN-HELIX TRANSCRIPTIONAL REGULATOR, ICLR FAMILY"/>
    <property type="match status" value="1"/>
</dbReference>
<dbReference type="GO" id="GO:0045892">
    <property type="term" value="P:negative regulation of DNA-templated transcription"/>
    <property type="evidence" value="ECO:0007669"/>
    <property type="project" value="TreeGrafter"/>
</dbReference>
<reference evidence="3" key="1">
    <citation type="submission" date="2023-06" db="EMBL/GenBank/DDBJ databases">
        <title>Two Chryseobacterium gambrini strains from China.</title>
        <authorList>
            <person name="Zeng J."/>
            <person name="Wu Y."/>
        </authorList>
    </citation>
    <scope>NUCLEOTIDE SEQUENCE</scope>
    <source>
        <strain evidence="3">SQ219</strain>
    </source>
</reference>
<organism evidence="3 4">
    <name type="scientific">Chryseobacterium gambrini</name>
    <dbReference type="NCBI Taxonomy" id="373672"/>
    <lineage>
        <taxon>Bacteria</taxon>
        <taxon>Pseudomonadati</taxon>
        <taxon>Bacteroidota</taxon>
        <taxon>Flavobacteriia</taxon>
        <taxon>Flavobacteriales</taxon>
        <taxon>Weeksellaceae</taxon>
        <taxon>Chryseobacterium group</taxon>
        <taxon>Chryseobacterium</taxon>
    </lineage>
</organism>
<sequence>DSDDPEFQNSEHLHATAPGKAILSRLPEGRVDELLPSQKLPQLTENTITDPAVLREDLRRVGERGIAFDREEQEPGVRGIAAPLERRASGPVGALYVYG</sequence>
<evidence type="ECO:0000313" key="4">
    <source>
        <dbReference type="Proteomes" id="UP001225933"/>
    </source>
</evidence>
<proteinExistence type="predicted"/>
<dbReference type="GO" id="GO:0003677">
    <property type="term" value="F:DNA binding"/>
    <property type="evidence" value="ECO:0007669"/>
    <property type="project" value="TreeGrafter"/>
</dbReference>
<protein>
    <submittedName>
        <fullName evidence="3">IclR family transcriptional regulator C-terminal domain-containing protein</fullName>
    </submittedName>
</protein>
<dbReference type="PROSITE" id="PS51078">
    <property type="entry name" value="ICLR_ED"/>
    <property type="match status" value="1"/>
</dbReference>
<comment type="caution">
    <text evidence="3">The sequence shown here is derived from an EMBL/GenBank/DDBJ whole genome shotgun (WGS) entry which is preliminary data.</text>
</comment>
<dbReference type="InterPro" id="IPR029016">
    <property type="entry name" value="GAF-like_dom_sf"/>
</dbReference>
<gene>
    <name evidence="3" type="ORF">QX233_22350</name>
</gene>
<dbReference type="InterPro" id="IPR050707">
    <property type="entry name" value="HTH_MetabolicPath_Reg"/>
</dbReference>
<dbReference type="PANTHER" id="PTHR30136:SF35">
    <property type="entry name" value="HTH-TYPE TRANSCRIPTIONAL REGULATOR RV1719"/>
    <property type="match status" value="1"/>
</dbReference>
<evidence type="ECO:0000259" key="2">
    <source>
        <dbReference type="PROSITE" id="PS51078"/>
    </source>
</evidence>
<dbReference type="Proteomes" id="UP001225933">
    <property type="component" value="Unassembled WGS sequence"/>
</dbReference>
<accession>A0AAJ1RAA4</accession>
<evidence type="ECO:0000256" key="1">
    <source>
        <dbReference type="SAM" id="MobiDB-lite"/>
    </source>
</evidence>